<reference evidence="1" key="2">
    <citation type="journal article" date="2020" name="Nat. Commun.">
        <title>Large-scale genome sequencing of mycorrhizal fungi provides insights into the early evolution of symbiotic traits.</title>
        <authorList>
            <person name="Miyauchi S."/>
            <person name="Kiss E."/>
            <person name="Kuo A."/>
            <person name="Drula E."/>
            <person name="Kohler A."/>
            <person name="Sanchez-Garcia M."/>
            <person name="Morin E."/>
            <person name="Andreopoulos B."/>
            <person name="Barry K.W."/>
            <person name="Bonito G."/>
            <person name="Buee M."/>
            <person name="Carver A."/>
            <person name="Chen C."/>
            <person name="Cichocki N."/>
            <person name="Clum A."/>
            <person name="Culley D."/>
            <person name="Crous P.W."/>
            <person name="Fauchery L."/>
            <person name="Girlanda M."/>
            <person name="Hayes R.D."/>
            <person name="Keri Z."/>
            <person name="LaButti K."/>
            <person name="Lipzen A."/>
            <person name="Lombard V."/>
            <person name="Magnuson J."/>
            <person name="Maillard F."/>
            <person name="Murat C."/>
            <person name="Nolan M."/>
            <person name="Ohm R.A."/>
            <person name="Pangilinan J."/>
            <person name="Pereira M.F."/>
            <person name="Perotto S."/>
            <person name="Peter M."/>
            <person name="Pfister S."/>
            <person name="Riley R."/>
            <person name="Sitrit Y."/>
            <person name="Stielow J.B."/>
            <person name="Szollosi G."/>
            <person name="Zifcakova L."/>
            <person name="Stursova M."/>
            <person name="Spatafora J.W."/>
            <person name="Tedersoo L."/>
            <person name="Vaario L.M."/>
            <person name="Yamada A."/>
            <person name="Yan M."/>
            <person name="Wang P."/>
            <person name="Xu J."/>
            <person name="Bruns T."/>
            <person name="Baldrian P."/>
            <person name="Vilgalys R."/>
            <person name="Dunand C."/>
            <person name="Henrissat B."/>
            <person name="Grigoriev I.V."/>
            <person name="Hibbett D."/>
            <person name="Nagy L.G."/>
            <person name="Martin F.M."/>
        </authorList>
    </citation>
    <scope>NUCLEOTIDE SEQUENCE</scope>
    <source>
        <strain evidence="1">P2</strain>
    </source>
</reference>
<dbReference type="EMBL" id="MU118159">
    <property type="protein sequence ID" value="KAF9644128.1"/>
    <property type="molecule type" value="Genomic_DNA"/>
</dbReference>
<evidence type="ECO:0000313" key="1">
    <source>
        <dbReference type="EMBL" id="KAF9644128.1"/>
    </source>
</evidence>
<keyword evidence="2" id="KW-1185">Reference proteome</keyword>
<accession>A0ACB6Z3I1</accession>
<comment type="caution">
    <text evidence="1">The sequence shown here is derived from an EMBL/GenBank/DDBJ whole genome shotgun (WGS) entry which is preliminary data.</text>
</comment>
<dbReference type="Proteomes" id="UP000886501">
    <property type="component" value="Unassembled WGS sequence"/>
</dbReference>
<proteinExistence type="predicted"/>
<evidence type="ECO:0000313" key="2">
    <source>
        <dbReference type="Proteomes" id="UP000886501"/>
    </source>
</evidence>
<reference evidence="1" key="1">
    <citation type="submission" date="2019-10" db="EMBL/GenBank/DDBJ databases">
        <authorList>
            <consortium name="DOE Joint Genome Institute"/>
            <person name="Kuo A."/>
            <person name="Miyauchi S."/>
            <person name="Kiss E."/>
            <person name="Drula E."/>
            <person name="Kohler A."/>
            <person name="Sanchez-Garcia M."/>
            <person name="Andreopoulos B."/>
            <person name="Barry K.W."/>
            <person name="Bonito G."/>
            <person name="Buee M."/>
            <person name="Carver A."/>
            <person name="Chen C."/>
            <person name="Cichocki N."/>
            <person name="Clum A."/>
            <person name="Culley D."/>
            <person name="Crous P.W."/>
            <person name="Fauchery L."/>
            <person name="Girlanda M."/>
            <person name="Hayes R."/>
            <person name="Keri Z."/>
            <person name="Labutti K."/>
            <person name="Lipzen A."/>
            <person name="Lombard V."/>
            <person name="Magnuson J."/>
            <person name="Maillard F."/>
            <person name="Morin E."/>
            <person name="Murat C."/>
            <person name="Nolan M."/>
            <person name="Ohm R."/>
            <person name="Pangilinan J."/>
            <person name="Pereira M."/>
            <person name="Perotto S."/>
            <person name="Peter M."/>
            <person name="Riley R."/>
            <person name="Sitrit Y."/>
            <person name="Stielow B."/>
            <person name="Szollosi G."/>
            <person name="Zifcakova L."/>
            <person name="Stursova M."/>
            <person name="Spatafora J.W."/>
            <person name="Tedersoo L."/>
            <person name="Vaario L.-M."/>
            <person name="Yamada A."/>
            <person name="Yan M."/>
            <person name="Wang P."/>
            <person name="Xu J."/>
            <person name="Bruns T."/>
            <person name="Baldrian P."/>
            <person name="Vilgalys R."/>
            <person name="Henrissat B."/>
            <person name="Grigoriev I.V."/>
            <person name="Hibbett D."/>
            <person name="Nagy L.G."/>
            <person name="Martin F.M."/>
        </authorList>
    </citation>
    <scope>NUCLEOTIDE SEQUENCE</scope>
    <source>
        <strain evidence="1">P2</strain>
    </source>
</reference>
<protein>
    <submittedName>
        <fullName evidence="1">Uncharacterized protein</fullName>
    </submittedName>
</protein>
<organism evidence="1 2">
    <name type="scientific">Thelephora ganbajun</name>
    <name type="common">Ganba fungus</name>
    <dbReference type="NCBI Taxonomy" id="370292"/>
    <lineage>
        <taxon>Eukaryota</taxon>
        <taxon>Fungi</taxon>
        <taxon>Dikarya</taxon>
        <taxon>Basidiomycota</taxon>
        <taxon>Agaricomycotina</taxon>
        <taxon>Agaricomycetes</taxon>
        <taxon>Thelephorales</taxon>
        <taxon>Thelephoraceae</taxon>
        <taxon>Thelephora</taxon>
    </lineage>
</organism>
<sequence length="1373" mass="152797">MNLLSGNKRKKLHKPSPECNSLGTFTDVAAGPLRSREESDIGEMSNKRARIISQDNSGQDEELLAPETSTPGVSVGDTKHRNDPTREDATDTREGEGGGKLADASKVPEGDYKNMALRAATTVSGADESGPLGPLKAFLKTIAAVYTDRQETVTVGKIGYILSRIVALKEHFYSRPGDVEEQRHRDKLIREFGRVERQLGSLSEKHESEQLTGHAQHNEEIVQQKKIHDQRRKLVKSAEATALNNVRRAYEAEYRHGDRKRCLNGTRGTVLDEIELWARDFHEPPVYWLNGLAETGKSTIAQTIAESIFADGQLGASFFCSRDFQDRRNLKFIFPTVAVQLARNYPEFRSIFVPLVQSDPEITHESLHNQMDKLIVRPLKQSGVSTVTVIDALDECRDEEPASAILPVLGQFVPHIPKVKFFVTEATDIFVLHNVEPSLVSNDIRLFFKHSFLELAQHRQGLDDWPTGEQLDLLCERAAGLFVYAAATIKFIGRRNNDPKEQLDRLLRSPESNSLYMSILQEAFGDDDPEDDHRTRSALGAVILAANPLSPSTIATLLGFGVTDVFLRLSSVHSLLILQKDSGSLVRPFHKSFPDFIIDPTRCINERFRVSPPNHHPELLAGCIEPMNGTLEKNMCDLPDDVVNCEVDDLDERTERHLDPALRYACRSWHKHLTDGHTIRIPAIPSALRWFLEKKFLFWLEVLSILGTARGAVDALDVAAKSLQASPTLDLVTDCFRFVMRFFGIISTSCPHIYHSALPLCPRKSIMRGLYEPHARPLARIVRGLLNSWESNIAAVGSPYSIQAAAWSPCSRFIAIPRSTSPTTTEILDGVTLERITTLESPLEQLGWTRWFAFSQNARLSAWHGLHPRRFISWDLQTGGLVSTIALERHDGHLSATYSACGTMLAVLIYDDNDPTITVSIYNALVGTRIYSHSAEGRPLEEIWTHGECLRFATIDLGSITIWEVGFTSPHAPTPVESLPILNDFHLSGRLRFCPTSRLACAGNGSIIVWDTRDSKFLLESTDDNCHEVKSMSFSSDGRFLACRMGNLGIYLWKESPTGYTLHQKLISNTGVIKHVLVSPNGGSIIASSGSVVQLWHTTDSTTSLSDASTLTFQRSENPFILGFSPDEALAVVGRIKYQMVTVLDLKSGIARLTIDTGMKVDAVGVARSSIVVVGEGKIVTWNLPAEDRVLNARANVDDSVLTTTFNHPPFPDSTAAPTTSVSPGLHHIAMMELRGARHNRMHIYDVPTGQCLASLETEFYTHPWFTLDGREVWCISFDGKAGGWKIIEDRESDITELEHLESSIHPSSGLPWESSCSYEVTKGGWVLSPSGKRLLWLPPSWWSHVRNRIWSGRLLALLSRTLSEPVILGLEE</sequence>
<gene>
    <name evidence="1" type="ORF">BDM02DRAFT_3190897</name>
</gene>
<name>A0ACB6Z3I1_THEGA</name>